<gene>
    <name evidence="1" type="ORF">PYW07_007770</name>
</gene>
<dbReference type="Proteomes" id="UP001231518">
    <property type="component" value="Chromosome 20"/>
</dbReference>
<proteinExistence type="predicted"/>
<evidence type="ECO:0000313" key="1">
    <source>
        <dbReference type="EMBL" id="KAJ8723790.1"/>
    </source>
</evidence>
<dbReference type="PANTHER" id="PTHR24274">
    <property type="entry name" value="CILIA- AND FLAGELLA-ASSOCIATED PROTEIN 161"/>
    <property type="match status" value="1"/>
</dbReference>
<keyword evidence="2" id="KW-1185">Reference proteome</keyword>
<comment type="caution">
    <text evidence="1">The sequence shown here is derived from an EMBL/GenBank/DDBJ whole genome shotgun (WGS) entry which is preliminary data.</text>
</comment>
<dbReference type="GO" id="GO:0031514">
    <property type="term" value="C:motile cilium"/>
    <property type="evidence" value="ECO:0007669"/>
    <property type="project" value="TreeGrafter"/>
</dbReference>
<dbReference type="Pfam" id="PF24569">
    <property type="entry name" value="CFAP161"/>
    <property type="match status" value="2"/>
</dbReference>
<name>A0AAD7YP02_MYTSE</name>
<dbReference type="PANTHER" id="PTHR24274:SF1">
    <property type="entry name" value="CILIA- AND FLAGELLA-ASSOCIATED PROTEIN 161"/>
    <property type="match status" value="1"/>
</dbReference>
<dbReference type="AlphaFoldDB" id="A0AAD7YP02"/>
<sequence length="274" mass="31151">MTYNNSVLVGNWAEERLKNEYEFKLFLRKRERRELLLQKSRTLFSNLLKEEPLLISGTYVLYGFNVQVVASDMPAKPKVVAAKQKYGLAMSILVRERQVDYMQNISDGCLMTLSPILTPCCRNSFLIVSAWDDHKRGDQLKYGDEFLLQAENYADPKAPPLYVRYAPAGAPEPKDRMPLRLSAVRDSNCRFTTMPLLPCDRLEGLGSPVKTGARLIIKNLVADKSLCVMYQNWMQTFFGAECGVNCANYIDIHGRNTAENIFTLVSDVETKTKN</sequence>
<evidence type="ECO:0000313" key="2">
    <source>
        <dbReference type="Proteomes" id="UP001231518"/>
    </source>
</evidence>
<accession>A0AAD7YP02</accession>
<protein>
    <submittedName>
        <fullName evidence="1">Uncharacterized protein</fullName>
    </submittedName>
</protein>
<reference evidence="1" key="1">
    <citation type="submission" date="2023-03" db="EMBL/GenBank/DDBJ databases">
        <title>Chromosome-level genomes of two armyworms, Mythimna separata and Mythimna loreyi, provide insights into the biosynthesis and reception of sex pheromones.</title>
        <authorList>
            <person name="Zhao H."/>
        </authorList>
    </citation>
    <scope>NUCLEOTIDE SEQUENCE</scope>
    <source>
        <strain evidence="1">BeijingLab</strain>
        <tissue evidence="1">Pupa</tissue>
    </source>
</reference>
<dbReference type="GO" id="GO:0060271">
    <property type="term" value="P:cilium assembly"/>
    <property type="evidence" value="ECO:0007669"/>
    <property type="project" value="TreeGrafter"/>
</dbReference>
<dbReference type="EMBL" id="JARGEI010000011">
    <property type="protein sequence ID" value="KAJ8723790.1"/>
    <property type="molecule type" value="Genomic_DNA"/>
</dbReference>
<dbReference type="InterPro" id="IPR055325">
    <property type="entry name" value="CF161"/>
</dbReference>
<organism evidence="1 2">
    <name type="scientific">Mythimna separata</name>
    <name type="common">Oriental armyworm</name>
    <name type="synonym">Pseudaletia separata</name>
    <dbReference type="NCBI Taxonomy" id="271217"/>
    <lineage>
        <taxon>Eukaryota</taxon>
        <taxon>Metazoa</taxon>
        <taxon>Ecdysozoa</taxon>
        <taxon>Arthropoda</taxon>
        <taxon>Hexapoda</taxon>
        <taxon>Insecta</taxon>
        <taxon>Pterygota</taxon>
        <taxon>Neoptera</taxon>
        <taxon>Endopterygota</taxon>
        <taxon>Lepidoptera</taxon>
        <taxon>Glossata</taxon>
        <taxon>Ditrysia</taxon>
        <taxon>Noctuoidea</taxon>
        <taxon>Noctuidae</taxon>
        <taxon>Noctuinae</taxon>
        <taxon>Hadenini</taxon>
        <taxon>Mythimna</taxon>
    </lineage>
</organism>